<dbReference type="GO" id="GO:0005739">
    <property type="term" value="C:mitochondrion"/>
    <property type="evidence" value="ECO:0007669"/>
    <property type="project" value="TreeGrafter"/>
</dbReference>
<dbReference type="GO" id="GO:0050821">
    <property type="term" value="P:protein stabilization"/>
    <property type="evidence" value="ECO:0007669"/>
    <property type="project" value="TreeGrafter"/>
</dbReference>
<feature type="region of interest" description="Disordered" evidence="5">
    <location>
        <begin position="128"/>
        <end position="216"/>
    </location>
</feature>
<keyword evidence="2 4" id="KW-0863">Zinc-finger</keyword>
<reference evidence="7" key="1">
    <citation type="submission" date="2022-07" db="EMBL/GenBank/DDBJ databases">
        <title>Genome Sequence of Xylaria arbuscula.</title>
        <authorList>
            <person name="Buettner E."/>
        </authorList>
    </citation>
    <scope>NUCLEOTIDE SEQUENCE</scope>
    <source>
        <strain evidence="7">VT107</strain>
    </source>
</reference>
<keyword evidence="1" id="KW-0479">Metal-binding</keyword>
<evidence type="ECO:0000259" key="6">
    <source>
        <dbReference type="PROSITE" id="PS51501"/>
    </source>
</evidence>
<evidence type="ECO:0000256" key="4">
    <source>
        <dbReference type="PROSITE-ProRule" id="PRU00834"/>
    </source>
</evidence>
<accession>A0A9W8NGI5</accession>
<dbReference type="PANTHER" id="PTHR20922">
    <property type="entry name" value="DNL-TYPE ZINC FINGER PROTEIN"/>
    <property type="match status" value="1"/>
</dbReference>
<comment type="caution">
    <text evidence="7">The sequence shown here is derived from an EMBL/GenBank/DDBJ whole genome shotgun (WGS) entry which is preliminary data.</text>
</comment>
<dbReference type="PANTHER" id="PTHR20922:SF13">
    <property type="entry name" value="DNL-TYPE ZINC FINGER PROTEIN"/>
    <property type="match status" value="1"/>
</dbReference>
<dbReference type="GO" id="GO:0051087">
    <property type="term" value="F:protein-folding chaperone binding"/>
    <property type="evidence" value="ECO:0007669"/>
    <property type="project" value="TreeGrafter"/>
</dbReference>
<feature type="compositionally biased region" description="Polar residues" evidence="5">
    <location>
        <begin position="186"/>
        <end position="216"/>
    </location>
</feature>
<protein>
    <recommendedName>
        <fullName evidence="6">DNL-type domain-containing protein</fullName>
    </recommendedName>
</protein>
<sequence>MTTIERRAGLGPCLAPTRACDEGLMDGPARPAQDGSAADANSTRKQLEPHYQLTFTCVPCTHRSTHIVSKQGYHKGSVLISCPSCRNRHVISDNLNIFGDRKITVEELLREKGQLVKRGTLGEDSDIEFWADDTKDPSGASEATATLSDQELGDDEAMRMQETRDPSSQATDPTPSVSGLPGDTATRPSVQNTPHQNTTPSTRRQYSTKRSQDTTIWKQHIKSMRQQSLAFEAEDAIPFKDADPSRKLSYGGENANNLEREDAVRTKSRAPLLARLEAMSRKENVGPSREIQRLRASMASINFSELDALPPARRYQESSYKRPWRRVRGNAEYKGPRFITSEHPFKITAQITPGIVSYYRPPRGEPVEKPPVPNMNRKR</sequence>
<dbReference type="VEuPathDB" id="FungiDB:F4678DRAFT_454689"/>
<evidence type="ECO:0000256" key="2">
    <source>
        <dbReference type="ARBA" id="ARBA00022771"/>
    </source>
</evidence>
<feature type="domain" description="DNL-type" evidence="6">
    <location>
        <begin position="46"/>
        <end position="141"/>
    </location>
</feature>
<feature type="compositionally biased region" description="Polar residues" evidence="5">
    <location>
        <begin position="166"/>
        <end position="177"/>
    </location>
</feature>
<dbReference type="GO" id="GO:0006457">
    <property type="term" value="P:protein folding"/>
    <property type="evidence" value="ECO:0007669"/>
    <property type="project" value="TreeGrafter"/>
</dbReference>
<dbReference type="InterPro" id="IPR024158">
    <property type="entry name" value="Mt_import_TIM15"/>
</dbReference>
<dbReference type="GO" id="GO:0008270">
    <property type="term" value="F:zinc ion binding"/>
    <property type="evidence" value="ECO:0007669"/>
    <property type="project" value="UniProtKB-KW"/>
</dbReference>
<evidence type="ECO:0000256" key="5">
    <source>
        <dbReference type="SAM" id="MobiDB-lite"/>
    </source>
</evidence>
<proteinExistence type="predicted"/>
<dbReference type="Proteomes" id="UP001148614">
    <property type="component" value="Unassembled WGS sequence"/>
</dbReference>
<keyword evidence="3" id="KW-0862">Zinc</keyword>
<keyword evidence="8" id="KW-1185">Reference proteome</keyword>
<feature type="region of interest" description="Disordered" evidence="5">
    <location>
        <begin position="24"/>
        <end position="45"/>
    </location>
</feature>
<dbReference type="GO" id="GO:0030150">
    <property type="term" value="P:protein import into mitochondrial matrix"/>
    <property type="evidence" value="ECO:0007669"/>
    <property type="project" value="TreeGrafter"/>
</dbReference>
<dbReference type="PROSITE" id="PS51501">
    <property type="entry name" value="ZF_DNL"/>
    <property type="match status" value="1"/>
</dbReference>
<feature type="compositionally biased region" description="Basic and acidic residues" evidence="5">
    <location>
        <begin position="156"/>
        <end position="165"/>
    </location>
</feature>
<gene>
    <name evidence="7" type="ORF">NPX13_g4355</name>
</gene>
<dbReference type="AlphaFoldDB" id="A0A9W8NGI5"/>
<dbReference type="EMBL" id="JANPWZ010000609">
    <property type="protein sequence ID" value="KAJ3574462.1"/>
    <property type="molecule type" value="Genomic_DNA"/>
</dbReference>
<dbReference type="Pfam" id="PF05180">
    <property type="entry name" value="zf-DNL"/>
    <property type="match status" value="1"/>
</dbReference>
<feature type="region of interest" description="Disordered" evidence="5">
    <location>
        <begin position="358"/>
        <end position="379"/>
    </location>
</feature>
<evidence type="ECO:0000313" key="8">
    <source>
        <dbReference type="Proteomes" id="UP001148614"/>
    </source>
</evidence>
<dbReference type="InterPro" id="IPR007853">
    <property type="entry name" value="Znf_DNL-typ"/>
</dbReference>
<name>A0A9W8NGI5_9PEZI</name>
<evidence type="ECO:0000256" key="3">
    <source>
        <dbReference type="ARBA" id="ARBA00022833"/>
    </source>
</evidence>
<organism evidence="7 8">
    <name type="scientific">Xylaria arbuscula</name>
    <dbReference type="NCBI Taxonomy" id="114810"/>
    <lineage>
        <taxon>Eukaryota</taxon>
        <taxon>Fungi</taxon>
        <taxon>Dikarya</taxon>
        <taxon>Ascomycota</taxon>
        <taxon>Pezizomycotina</taxon>
        <taxon>Sordariomycetes</taxon>
        <taxon>Xylariomycetidae</taxon>
        <taxon>Xylariales</taxon>
        <taxon>Xylariaceae</taxon>
        <taxon>Xylaria</taxon>
    </lineage>
</organism>
<evidence type="ECO:0000313" key="7">
    <source>
        <dbReference type="EMBL" id="KAJ3574462.1"/>
    </source>
</evidence>
<evidence type="ECO:0000256" key="1">
    <source>
        <dbReference type="ARBA" id="ARBA00022723"/>
    </source>
</evidence>